<evidence type="ECO:0000256" key="4">
    <source>
        <dbReference type="ARBA" id="ARBA00022737"/>
    </source>
</evidence>
<keyword evidence="3" id="KW-0479">Metal-binding</keyword>
<reference evidence="8 9" key="1">
    <citation type="submission" date="2018-11" db="EMBL/GenBank/DDBJ databases">
        <authorList>
            <consortium name="Pathogen Informatics"/>
        </authorList>
    </citation>
    <scope>NUCLEOTIDE SEQUENCE [LARGE SCALE GENOMIC DNA]</scope>
</reference>
<dbReference type="GO" id="GO:0005730">
    <property type="term" value="C:nucleolus"/>
    <property type="evidence" value="ECO:0007669"/>
    <property type="project" value="UniProtKB-SubCell"/>
</dbReference>
<keyword evidence="9" id="KW-1185">Reference proteome</keyword>
<dbReference type="EMBL" id="UYRV01118519">
    <property type="protein sequence ID" value="VDN31207.1"/>
    <property type="molecule type" value="Genomic_DNA"/>
</dbReference>
<keyword evidence="7" id="KW-0539">Nucleus</keyword>
<keyword evidence="6" id="KW-0862">Zinc</keyword>
<accession>A0A3P7N9Z9</accession>
<evidence type="ECO:0000313" key="8">
    <source>
        <dbReference type="EMBL" id="VDN31207.1"/>
    </source>
</evidence>
<organism evidence="8 9">
    <name type="scientific">Cylicostephanus goldi</name>
    <name type="common">Nematode worm</name>
    <dbReference type="NCBI Taxonomy" id="71465"/>
    <lineage>
        <taxon>Eukaryota</taxon>
        <taxon>Metazoa</taxon>
        <taxon>Ecdysozoa</taxon>
        <taxon>Nematoda</taxon>
        <taxon>Chromadorea</taxon>
        <taxon>Rhabditida</taxon>
        <taxon>Rhabditina</taxon>
        <taxon>Rhabditomorpha</taxon>
        <taxon>Strongyloidea</taxon>
        <taxon>Strongylidae</taxon>
        <taxon>Cylicostephanus</taxon>
    </lineage>
</organism>
<keyword evidence="5" id="KW-0863">Zinc-finger</keyword>
<evidence type="ECO:0000313" key="9">
    <source>
        <dbReference type="Proteomes" id="UP000271889"/>
    </source>
</evidence>
<evidence type="ECO:0000256" key="6">
    <source>
        <dbReference type="ARBA" id="ARBA00022833"/>
    </source>
</evidence>
<dbReference type="InterPro" id="IPR010531">
    <property type="entry name" value="NOA36"/>
</dbReference>
<proteinExistence type="inferred from homology"/>
<dbReference type="AlphaFoldDB" id="A0A3P7N9Z9"/>
<evidence type="ECO:0000256" key="2">
    <source>
        <dbReference type="ARBA" id="ARBA00007212"/>
    </source>
</evidence>
<evidence type="ECO:0000256" key="7">
    <source>
        <dbReference type="ARBA" id="ARBA00023242"/>
    </source>
</evidence>
<dbReference type="Pfam" id="PF06524">
    <property type="entry name" value="NOA36"/>
    <property type="match status" value="1"/>
</dbReference>
<evidence type="ECO:0000256" key="1">
    <source>
        <dbReference type="ARBA" id="ARBA00004604"/>
    </source>
</evidence>
<protein>
    <submittedName>
        <fullName evidence="8">Uncharacterized protein</fullName>
    </submittedName>
</protein>
<sequence>MPKKKTGQRKKAEKQRELQKKIRSGERDLAEHPCNFQMVWFGVFWYDLQCDQCLRDQKSRAFCYFCSAISKLPVCAQCGKQKCMAKTGDCVVKHPGKFTTGEFSYIPDYAWATVWEWLEQSVTFVKLLYAMGGNV</sequence>
<keyword evidence="4" id="KW-0677">Repeat</keyword>
<dbReference type="PANTHER" id="PTHR13214:SF1">
    <property type="entry name" value="ZINC FINGER PROTEIN 330"/>
    <property type="match status" value="1"/>
</dbReference>
<gene>
    <name evidence="8" type="ORF">CGOC_LOCUS11753</name>
</gene>
<name>A0A3P7N9Z9_CYLGO</name>
<evidence type="ECO:0000256" key="3">
    <source>
        <dbReference type="ARBA" id="ARBA00022723"/>
    </source>
</evidence>
<dbReference type="GO" id="GO:0008270">
    <property type="term" value="F:zinc ion binding"/>
    <property type="evidence" value="ECO:0007669"/>
    <property type="project" value="UniProtKB-KW"/>
</dbReference>
<comment type="similarity">
    <text evidence="2">Belongs to the NOA36 family.</text>
</comment>
<comment type="subcellular location">
    <subcellularLocation>
        <location evidence="1">Nucleus</location>
        <location evidence="1">Nucleolus</location>
    </subcellularLocation>
</comment>
<evidence type="ECO:0000256" key="5">
    <source>
        <dbReference type="ARBA" id="ARBA00022771"/>
    </source>
</evidence>
<dbReference type="Proteomes" id="UP000271889">
    <property type="component" value="Unassembled WGS sequence"/>
</dbReference>
<dbReference type="PANTHER" id="PTHR13214">
    <property type="entry name" value="ZINC FINGER PROTEIN 330"/>
    <property type="match status" value="1"/>
</dbReference>